<dbReference type="Proteomes" id="UP001215712">
    <property type="component" value="Unassembled WGS sequence"/>
</dbReference>
<evidence type="ECO:0000313" key="1">
    <source>
        <dbReference type="EMBL" id="KAJ5720196.1"/>
    </source>
</evidence>
<organism evidence="1 2">
    <name type="scientific">Penicillium malachiteum</name>
    <dbReference type="NCBI Taxonomy" id="1324776"/>
    <lineage>
        <taxon>Eukaryota</taxon>
        <taxon>Fungi</taxon>
        <taxon>Dikarya</taxon>
        <taxon>Ascomycota</taxon>
        <taxon>Pezizomycotina</taxon>
        <taxon>Eurotiomycetes</taxon>
        <taxon>Eurotiomycetidae</taxon>
        <taxon>Eurotiales</taxon>
        <taxon>Aspergillaceae</taxon>
        <taxon>Penicillium</taxon>
    </lineage>
</organism>
<gene>
    <name evidence="1" type="ORF">N7493_007074</name>
</gene>
<sequence>MDDADEESEREDPILMELKCLRRELRSAIIEVDYLKSQIQTEYEEESLDRLKKLLLVAEKKVPIYENAVMAAAASAGHQPDEYLSNMVDEE</sequence>
<comment type="caution">
    <text evidence="1">The sequence shown here is derived from an EMBL/GenBank/DDBJ whole genome shotgun (WGS) entry which is preliminary data.</text>
</comment>
<protein>
    <submittedName>
        <fullName evidence="1">Uncharacterized protein</fullName>
    </submittedName>
</protein>
<dbReference type="EMBL" id="JAQJAN010000009">
    <property type="protein sequence ID" value="KAJ5720196.1"/>
    <property type="molecule type" value="Genomic_DNA"/>
</dbReference>
<reference evidence="1" key="1">
    <citation type="journal article" date="2023" name="IMA Fungus">
        <title>Comparative genomic study of the Penicillium genus elucidates a diverse pangenome and 15 lateral gene transfer events.</title>
        <authorList>
            <person name="Petersen C."/>
            <person name="Sorensen T."/>
            <person name="Nielsen M.R."/>
            <person name="Sondergaard T.E."/>
            <person name="Sorensen J.L."/>
            <person name="Fitzpatrick D.A."/>
            <person name="Frisvad J.C."/>
            <person name="Nielsen K.L."/>
        </authorList>
    </citation>
    <scope>NUCLEOTIDE SEQUENCE</scope>
    <source>
        <strain evidence="1">IBT 17514</strain>
    </source>
</reference>
<reference evidence="1" key="2">
    <citation type="submission" date="2023-01" db="EMBL/GenBank/DDBJ databases">
        <authorList>
            <person name="Petersen C."/>
        </authorList>
    </citation>
    <scope>NUCLEOTIDE SEQUENCE</scope>
    <source>
        <strain evidence="1">IBT 17514</strain>
    </source>
</reference>
<name>A0AAD6HKJ3_9EURO</name>
<proteinExistence type="predicted"/>
<dbReference type="AlphaFoldDB" id="A0AAD6HKJ3"/>
<evidence type="ECO:0000313" key="2">
    <source>
        <dbReference type="Proteomes" id="UP001215712"/>
    </source>
</evidence>
<accession>A0AAD6HKJ3</accession>
<keyword evidence="2" id="KW-1185">Reference proteome</keyword>